<dbReference type="OrthoDB" id="17199at2759"/>
<feature type="non-terminal residue" evidence="8">
    <location>
        <position position="117"/>
    </location>
</feature>
<dbReference type="GO" id="GO:0050660">
    <property type="term" value="F:flavin adenine dinucleotide binding"/>
    <property type="evidence" value="ECO:0007669"/>
    <property type="project" value="TreeGrafter"/>
</dbReference>
<gene>
    <name evidence="8" type="ORF">X975_09255</name>
</gene>
<dbReference type="EMBL" id="KK117694">
    <property type="protein sequence ID" value="KFM71151.1"/>
    <property type="molecule type" value="Genomic_DNA"/>
</dbReference>
<evidence type="ECO:0000256" key="4">
    <source>
        <dbReference type="ARBA" id="ARBA00023002"/>
    </source>
</evidence>
<dbReference type="OMA" id="ENPRECR"/>
<evidence type="ECO:0000256" key="6">
    <source>
        <dbReference type="RuleBase" id="RU371123"/>
    </source>
</evidence>
<dbReference type="GO" id="GO:0005739">
    <property type="term" value="C:mitochondrion"/>
    <property type="evidence" value="ECO:0007669"/>
    <property type="project" value="TreeGrafter"/>
</dbReference>
<dbReference type="Pfam" id="PF04777">
    <property type="entry name" value="Evr1_Alr"/>
    <property type="match status" value="1"/>
</dbReference>
<dbReference type="Proteomes" id="UP000054359">
    <property type="component" value="Unassembled WGS sequence"/>
</dbReference>
<dbReference type="PROSITE" id="PS51324">
    <property type="entry name" value="ERV_ALR"/>
    <property type="match status" value="1"/>
</dbReference>
<dbReference type="PANTHER" id="PTHR12645:SF0">
    <property type="entry name" value="FAD-LINKED SULFHYDRYL OXIDASE ALR"/>
    <property type="match status" value="1"/>
</dbReference>
<comment type="catalytic activity">
    <reaction evidence="6">
        <text>2 R'C(R)SH + O2 = R'C(R)S-S(R)CR' + H2O2</text>
        <dbReference type="Rhea" id="RHEA:17357"/>
        <dbReference type="ChEBI" id="CHEBI:15379"/>
        <dbReference type="ChEBI" id="CHEBI:16240"/>
        <dbReference type="ChEBI" id="CHEBI:16520"/>
        <dbReference type="ChEBI" id="CHEBI:17412"/>
        <dbReference type="EC" id="1.8.3.2"/>
    </reaction>
</comment>
<dbReference type="PANTHER" id="PTHR12645">
    <property type="entry name" value="ALR/ERV"/>
    <property type="match status" value="1"/>
</dbReference>
<evidence type="ECO:0000256" key="5">
    <source>
        <dbReference type="ARBA" id="ARBA00023157"/>
    </source>
</evidence>
<evidence type="ECO:0000313" key="9">
    <source>
        <dbReference type="Proteomes" id="UP000054359"/>
    </source>
</evidence>
<feature type="domain" description="ERV/ALR sulfhydryl oxidase" evidence="7">
    <location>
        <begin position="56"/>
        <end position="117"/>
    </location>
</feature>
<sequence length="117" mass="13525">MSFRHSVYDDENESQPKKCRACSDFKNWAKQQTMSDNQKNKTKSVNGAGIPEVKECPLDREELGRSTWAFLHTMAAYFPKKPSASQQNDMKHFLNLLSRFYPCKECADDLQVEISKN</sequence>
<dbReference type="InterPro" id="IPR039799">
    <property type="entry name" value="ALR/ERV"/>
</dbReference>
<dbReference type="STRING" id="407821.A0A087U1B2"/>
<dbReference type="Gene3D" id="1.20.120.310">
    <property type="entry name" value="ERV/ALR sulfhydryl oxidase domain"/>
    <property type="match status" value="1"/>
</dbReference>
<evidence type="ECO:0000259" key="7">
    <source>
        <dbReference type="PROSITE" id="PS51324"/>
    </source>
</evidence>
<accession>A0A087U1B2</accession>
<dbReference type="InterPro" id="IPR017905">
    <property type="entry name" value="ERV/ALR_sulphydryl_oxidase"/>
</dbReference>
<evidence type="ECO:0000313" key="8">
    <source>
        <dbReference type="EMBL" id="KFM71151.1"/>
    </source>
</evidence>
<dbReference type="AlphaFoldDB" id="A0A087U1B2"/>
<keyword evidence="5" id="KW-1015">Disulfide bond</keyword>
<keyword evidence="9" id="KW-1185">Reference proteome</keyword>
<keyword evidence="3 6" id="KW-0274">FAD</keyword>
<name>A0A087U1B2_STEMI</name>
<dbReference type="EC" id="1.8.3.2" evidence="6"/>
<evidence type="ECO:0000256" key="3">
    <source>
        <dbReference type="ARBA" id="ARBA00022827"/>
    </source>
</evidence>
<reference evidence="8 9" key="1">
    <citation type="submission" date="2013-11" db="EMBL/GenBank/DDBJ databases">
        <title>Genome sequencing of Stegodyphus mimosarum.</title>
        <authorList>
            <person name="Bechsgaard J."/>
        </authorList>
    </citation>
    <scope>NUCLEOTIDE SEQUENCE [LARGE SCALE GENOMIC DNA]</scope>
</reference>
<evidence type="ECO:0000256" key="2">
    <source>
        <dbReference type="ARBA" id="ARBA00022630"/>
    </source>
</evidence>
<evidence type="ECO:0000256" key="1">
    <source>
        <dbReference type="ARBA" id="ARBA00001974"/>
    </source>
</evidence>
<dbReference type="InterPro" id="IPR036774">
    <property type="entry name" value="ERV/ALR_sulphydryl_oxid_sf"/>
</dbReference>
<dbReference type="SUPFAM" id="SSF69000">
    <property type="entry name" value="FAD-dependent thiol oxidase"/>
    <property type="match status" value="1"/>
</dbReference>
<keyword evidence="2 6" id="KW-0285">Flavoprotein</keyword>
<protein>
    <recommendedName>
        <fullName evidence="6">Sulfhydryl oxidase</fullName>
        <ecNumber evidence="6">1.8.3.2</ecNumber>
    </recommendedName>
</protein>
<proteinExistence type="predicted"/>
<dbReference type="GO" id="GO:0016971">
    <property type="term" value="F:flavin-dependent sulfhydryl oxidase activity"/>
    <property type="evidence" value="ECO:0007669"/>
    <property type="project" value="InterPro"/>
</dbReference>
<keyword evidence="4 6" id="KW-0560">Oxidoreductase</keyword>
<organism evidence="8 9">
    <name type="scientific">Stegodyphus mimosarum</name>
    <name type="common">African social velvet spider</name>
    <dbReference type="NCBI Taxonomy" id="407821"/>
    <lineage>
        <taxon>Eukaryota</taxon>
        <taxon>Metazoa</taxon>
        <taxon>Ecdysozoa</taxon>
        <taxon>Arthropoda</taxon>
        <taxon>Chelicerata</taxon>
        <taxon>Arachnida</taxon>
        <taxon>Araneae</taxon>
        <taxon>Araneomorphae</taxon>
        <taxon>Entelegynae</taxon>
        <taxon>Eresoidea</taxon>
        <taxon>Eresidae</taxon>
        <taxon>Stegodyphus</taxon>
    </lineage>
</organism>
<comment type="cofactor">
    <cofactor evidence="1 6">
        <name>FAD</name>
        <dbReference type="ChEBI" id="CHEBI:57692"/>
    </cofactor>
</comment>